<sequence>MMIGSNKYYGIFFSILIMTIGMQVQAQKLRFDGHYPLATPRMGSETQMKAEYEKTVTAMLGGVRLMALKTTLTKNEDPEAFTKDDYKVVVAEMSVYAAELCAALKTDYANDLKKIEKSIKSNKFSSALTTLKNVGAQPSEDAEKIFFIWKEYLRDKKNKAPWTDPENIQTTRMYRAMLTYVGKNYERPFGTQAEQGAIIADAAQALSNCMDNPTQLDWKGDSEMNMAKGDELRRLASNVSYYNWRMHSPTSGQRSARINQDLVNHLQQALYDVVRTTMKEKERWHNDPVHGANLLRLFEDTKHSGWTVNGDKANKNK</sequence>
<accession>A0A6S6U1Y1</accession>
<reference evidence="1" key="1">
    <citation type="submission" date="2020-01" db="EMBL/GenBank/DDBJ databases">
        <authorList>
            <person name="Meier V. D."/>
            <person name="Meier V D."/>
        </authorList>
    </citation>
    <scope>NUCLEOTIDE SEQUENCE</scope>
    <source>
        <strain evidence="1">HLG_WM_MAG_10</strain>
    </source>
</reference>
<organism evidence="1">
    <name type="scientific">uncultured Aureispira sp</name>
    <dbReference type="NCBI Taxonomy" id="1331704"/>
    <lineage>
        <taxon>Bacteria</taxon>
        <taxon>Pseudomonadati</taxon>
        <taxon>Bacteroidota</taxon>
        <taxon>Saprospiria</taxon>
        <taxon>Saprospirales</taxon>
        <taxon>Saprospiraceae</taxon>
        <taxon>Aureispira</taxon>
        <taxon>environmental samples</taxon>
    </lineage>
</organism>
<protein>
    <submittedName>
        <fullName evidence="1">Uncharacterized protein</fullName>
    </submittedName>
</protein>
<dbReference type="AlphaFoldDB" id="A0A6S6U1Y1"/>
<dbReference type="EMBL" id="CACVAQ010000311">
    <property type="protein sequence ID" value="CAA6822228.1"/>
    <property type="molecule type" value="Genomic_DNA"/>
</dbReference>
<name>A0A6S6U1Y1_9BACT</name>
<proteinExistence type="predicted"/>
<gene>
    <name evidence="1" type="ORF">HELGO_WM46278</name>
</gene>
<evidence type="ECO:0000313" key="1">
    <source>
        <dbReference type="EMBL" id="CAA6822228.1"/>
    </source>
</evidence>